<protein>
    <submittedName>
        <fullName evidence="2">Uncharacterized protein</fullName>
    </submittedName>
</protein>
<dbReference type="RefSeq" id="WP_128771481.1">
    <property type="nucleotide sequence ID" value="NZ_RXOC01000028.1"/>
</dbReference>
<evidence type="ECO:0000256" key="1">
    <source>
        <dbReference type="SAM" id="MobiDB-lite"/>
    </source>
</evidence>
<organism evidence="2 3">
    <name type="scientific">Arcticibacter tournemirensis</name>
    <dbReference type="NCBI Taxonomy" id="699437"/>
    <lineage>
        <taxon>Bacteria</taxon>
        <taxon>Pseudomonadati</taxon>
        <taxon>Bacteroidota</taxon>
        <taxon>Sphingobacteriia</taxon>
        <taxon>Sphingobacteriales</taxon>
        <taxon>Sphingobacteriaceae</taxon>
        <taxon>Arcticibacter</taxon>
    </lineage>
</organism>
<dbReference type="OrthoDB" id="680708at2"/>
<reference evidence="2 3" key="1">
    <citation type="submission" date="2018-12" db="EMBL/GenBank/DDBJ databases">
        <title>The Draft Genome Sequence of the Soil Bacterium Pedobacter tournemirensis R1.</title>
        <authorList>
            <person name="He J."/>
        </authorList>
    </citation>
    <scope>NUCLEOTIDE SEQUENCE [LARGE SCALE GENOMIC DNA]</scope>
    <source>
        <strain evidence="2 3">R1</strain>
    </source>
</reference>
<evidence type="ECO:0000313" key="3">
    <source>
        <dbReference type="Proteomes" id="UP000290848"/>
    </source>
</evidence>
<proteinExistence type="predicted"/>
<dbReference type="EMBL" id="RXOC01000028">
    <property type="protein sequence ID" value="RXF66949.1"/>
    <property type="molecule type" value="Genomic_DNA"/>
</dbReference>
<dbReference type="Proteomes" id="UP000290848">
    <property type="component" value="Unassembled WGS sequence"/>
</dbReference>
<dbReference type="AlphaFoldDB" id="A0A4Q0M2S2"/>
<comment type="caution">
    <text evidence="2">The sequence shown here is derived from an EMBL/GenBank/DDBJ whole genome shotgun (WGS) entry which is preliminary data.</text>
</comment>
<sequence>MATIDKQGRVHGKAGPLVYRTIGEINVVQSRPRRFKQTQATRESGIEFGLASNTARIMREALWPVFYSPDKGMVNRFTSRILKCIRGSQTKGRGERDLHDGDLSYLAGFQFNKNSSLQQALQVRPEVQVAADGRPEVRVPSFNSYHDIRCPMNRYSGITLRLTATAFHFRAGYYEHLASRDVWVDYGATMPGQVWKVEKELPAGSIVLVTVSLIMSMNKTFSDQTLNTKDWSPAEILYAVQVPQGEEDVQKPEFTYTGDPYEKKPLNAYRGEATLSLIQRIREKVQKAEVKKDAALYEKVEKLRQQILQESPPSGPPALPEGKIRF</sequence>
<name>A0A4Q0M2S2_9SPHI</name>
<gene>
    <name evidence="2" type="ORF">EKH83_21285</name>
</gene>
<feature type="region of interest" description="Disordered" evidence="1">
    <location>
        <begin position="307"/>
        <end position="326"/>
    </location>
</feature>
<evidence type="ECO:0000313" key="2">
    <source>
        <dbReference type="EMBL" id="RXF66949.1"/>
    </source>
</evidence>
<accession>A0A4Q0M2S2</accession>